<keyword evidence="5 8" id="KW-0863">Zinc-finger</keyword>
<comment type="catalytic activity">
    <reaction evidence="1">
        <text>S-ubiquitinyl-[E2 ubiquitin-conjugating enzyme]-L-cysteine + [acceptor protein]-L-lysine = [E2 ubiquitin-conjugating enzyme]-L-cysteine + N(6)-ubiquitinyl-[acceptor protein]-L-lysine.</text>
        <dbReference type="EC" id="2.3.2.27"/>
    </reaction>
</comment>
<evidence type="ECO:0000256" key="6">
    <source>
        <dbReference type="ARBA" id="ARBA00022786"/>
    </source>
</evidence>
<name>A0A8K0GR91_9ROSA</name>
<accession>A0A8K0GR91</accession>
<keyword evidence="3" id="KW-0808">Transferase</keyword>
<comment type="caution">
    <text evidence="11">The sequence shown here is derived from an EMBL/GenBank/DDBJ whole genome shotgun (WGS) entry which is preliminary data.</text>
</comment>
<dbReference type="CDD" id="cd16469">
    <property type="entry name" value="RING-H2_RNF24-like"/>
    <property type="match status" value="1"/>
</dbReference>
<dbReference type="PANTHER" id="PTHR22937:SF65">
    <property type="entry name" value="E3 UBIQUITIN-PROTEIN LIGASE ARK2C"/>
    <property type="match status" value="1"/>
</dbReference>
<dbReference type="InterPro" id="IPR045191">
    <property type="entry name" value="MBR1/2-like"/>
</dbReference>
<sequence>MLSCCAKEIFVLVQSTAVVIVKYFTSLVMLQQLHVRCQVVMGHRHLMNSSLQMLETNQDRYGNHGTAEQSHFHMGQAVAPANGSLFYPMQNTPVGGAYSASQQDLGYRPVEHPASIIRLQGPPSRVAVSGPTYDPSQQVHAVGSFYPAPENNTGHAHTSYYNMHPIQNIDGSLTIHASGNEGGQLKRKRPRYSVANESSGSTSTLSIAGSSSTPSSYQLEKPTSDYQSYNSSSILPHYHSDSPPIRGEGFPRNVRSRSRLHLEPTPRSTYMPNYSSHYYHPTTNSGVVTITPEQNHIPLFAANGRSSTTENNGISHQMNQFPVEASTPENSGHHHDPIISRNPVLPPQNLHRFQSHLATEGGSFYPQRVIPQYQAGSSTPQYEAVPLGNGPEFLSQTYTSRCTRQASAGGWCNGRIDGRSRIANGRSESLYNAAAYAHNRTVYQELRMVGHSSFYGSRDVSDQYGDMRLDVDNMTYEELLALGERIGNVNTGVSEDMLSNCLVEKTNSLTNYNQEEASCPICLEEYQRKDEVGKMNCGHDYHIICIRKWLLTKNTCPICKAPALSDSLKKKKQQ</sequence>
<dbReference type="AlphaFoldDB" id="A0A8K0GR91"/>
<evidence type="ECO:0000313" key="12">
    <source>
        <dbReference type="Proteomes" id="UP000796880"/>
    </source>
</evidence>
<gene>
    <name evidence="11" type="ORF">FNV43_RR25021</name>
</gene>
<dbReference type="GO" id="GO:0061630">
    <property type="term" value="F:ubiquitin protein ligase activity"/>
    <property type="evidence" value="ECO:0007669"/>
    <property type="project" value="UniProtKB-EC"/>
</dbReference>
<dbReference type="GO" id="GO:0008270">
    <property type="term" value="F:zinc ion binding"/>
    <property type="evidence" value="ECO:0007669"/>
    <property type="project" value="UniProtKB-KW"/>
</dbReference>
<evidence type="ECO:0000259" key="10">
    <source>
        <dbReference type="PROSITE" id="PS50089"/>
    </source>
</evidence>
<dbReference type="EC" id="2.3.2.27" evidence="2"/>
<keyword evidence="4" id="KW-0479">Metal-binding</keyword>
<evidence type="ECO:0000256" key="4">
    <source>
        <dbReference type="ARBA" id="ARBA00022723"/>
    </source>
</evidence>
<dbReference type="OrthoDB" id="8062037at2759"/>
<dbReference type="InterPro" id="IPR013083">
    <property type="entry name" value="Znf_RING/FYVE/PHD"/>
</dbReference>
<dbReference type="Proteomes" id="UP000796880">
    <property type="component" value="Unassembled WGS sequence"/>
</dbReference>
<dbReference type="Pfam" id="PF13639">
    <property type="entry name" value="zf-RING_2"/>
    <property type="match status" value="1"/>
</dbReference>
<dbReference type="SMART" id="SM00184">
    <property type="entry name" value="RING"/>
    <property type="match status" value="1"/>
</dbReference>
<feature type="region of interest" description="Disordered" evidence="9">
    <location>
        <begin position="173"/>
        <end position="273"/>
    </location>
</feature>
<dbReference type="EMBL" id="VOIH02000011">
    <property type="protein sequence ID" value="KAF3433918.1"/>
    <property type="molecule type" value="Genomic_DNA"/>
</dbReference>
<evidence type="ECO:0000313" key="11">
    <source>
        <dbReference type="EMBL" id="KAF3433918.1"/>
    </source>
</evidence>
<feature type="compositionally biased region" description="Low complexity" evidence="9">
    <location>
        <begin position="198"/>
        <end position="216"/>
    </location>
</feature>
<dbReference type="PROSITE" id="PS50089">
    <property type="entry name" value="ZF_RING_2"/>
    <property type="match status" value="1"/>
</dbReference>
<evidence type="ECO:0000256" key="5">
    <source>
        <dbReference type="ARBA" id="ARBA00022771"/>
    </source>
</evidence>
<proteinExistence type="predicted"/>
<evidence type="ECO:0000256" key="8">
    <source>
        <dbReference type="PROSITE-ProRule" id="PRU00175"/>
    </source>
</evidence>
<dbReference type="Gene3D" id="3.30.40.10">
    <property type="entry name" value="Zinc/RING finger domain, C3HC4 (zinc finger)"/>
    <property type="match status" value="1"/>
</dbReference>
<keyword evidence="6" id="KW-0833">Ubl conjugation pathway</keyword>
<feature type="domain" description="RING-type" evidence="10">
    <location>
        <begin position="519"/>
        <end position="560"/>
    </location>
</feature>
<dbReference type="PANTHER" id="PTHR22937">
    <property type="entry name" value="E3 UBIQUITIN-PROTEIN LIGASE RNF165"/>
    <property type="match status" value="1"/>
</dbReference>
<evidence type="ECO:0000256" key="9">
    <source>
        <dbReference type="SAM" id="MobiDB-lite"/>
    </source>
</evidence>
<protein>
    <recommendedName>
        <fullName evidence="2">RING-type E3 ubiquitin transferase</fullName>
        <ecNumber evidence="2">2.3.2.27</ecNumber>
    </recommendedName>
</protein>
<keyword evidence="12" id="KW-1185">Reference proteome</keyword>
<dbReference type="InterPro" id="IPR001841">
    <property type="entry name" value="Znf_RING"/>
</dbReference>
<organism evidence="11 12">
    <name type="scientific">Rhamnella rubrinervis</name>
    <dbReference type="NCBI Taxonomy" id="2594499"/>
    <lineage>
        <taxon>Eukaryota</taxon>
        <taxon>Viridiplantae</taxon>
        <taxon>Streptophyta</taxon>
        <taxon>Embryophyta</taxon>
        <taxon>Tracheophyta</taxon>
        <taxon>Spermatophyta</taxon>
        <taxon>Magnoliopsida</taxon>
        <taxon>eudicotyledons</taxon>
        <taxon>Gunneridae</taxon>
        <taxon>Pentapetalae</taxon>
        <taxon>rosids</taxon>
        <taxon>fabids</taxon>
        <taxon>Rosales</taxon>
        <taxon>Rhamnaceae</taxon>
        <taxon>rhamnoid group</taxon>
        <taxon>Rhamneae</taxon>
        <taxon>Rhamnella</taxon>
    </lineage>
</organism>
<dbReference type="SUPFAM" id="SSF57850">
    <property type="entry name" value="RING/U-box"/>
    <property type="match status" value="1"/>
</dbReference>
<evidence type="ECO:0000256" key="2">
    <source>
        <dbReference type="ARBA" id="ARBA00012483"/>
    </source>
</evidence>
<reference evidence="11" key="1">
    <citation type="submission" date="2020-03" db="EMBL/GenBank/DDBJ databases">
        <title>A high-quality chromosome-level genome assembly of a woody plant with both climbing and erect habits, Rhamnella rubrinervis.</title>
        <authorList>
            <person name="Lu Z."/>
            <person name="Yang Y."/>
            <person name="Zhu X."/>
            <person name="Sun Y."/>
        </authorList>
    </citation>
    <scope>NUCLEOTIDE SEQUENCE</scope>
    <source>
        <strain evidence="11">BYM</strain>
        <tissue evidence="11">Leaf</tissue>
    </source>
</reference>
<evidence type="ECO:0000256" key="7">
    <source>
        <dbReference type="ARBA" id="ARBA00022833"/>
    </source>
</evidence>
<evidence type="ECO:0000256" key="1">
    <source>
        <dbReference type="ARBA" id="ARBA00000900"/>
    </source>
</evidence>
<evidence type="ECO:0000256" key="3">
    <source>
        <dbReference type="ARBA" id="ARBA00022679"/>
    </source>
</evidence>
<keyword evidence="7" id="KW-0862">Zinc</keyword>
<feature type="compositionally biased region" description="Polar residues" evidence="9">
    <location>
        <begin position="224"/>
        <end position="234"/>
    </location>
</feature>